<dbReference type="EMBL" id="AP026866">
    <property type="protein sequence ID" value="BDS05638.1"/>
    <property type="molecule type" value="Genomic_DNA"/>
</dbReference>
<reference evidence="1" key="1">
    <citation type="submission" date="2024-07" db="EMBL/GenBank/DDBJ databases">
        <title>Complete genome sequence of Verrucomicrobiaceae bacterium NT6N.</title>
        <authorList>
            <person name="Huang C."/>
            <person name="Takami H."/>
            <person name="Hamasaki K."/>
        </authorList>
    </citation>
    <scope>NUCLEOTIDE SEQUENCE</scope>
    <source>
        <strain evidence="1">NT6N</strain>
    </source>
</reference>
<protein>
    <recommendedName>
        <fullName evidence="2">Transporter</fullName>
    </recommendedName>
</protein>
<name>A0AAT9FI43_9BACT</name>
<evidence type="ECO:0008006" key="2">
    <source>
        <dbReference type="Google" id="ProtNLM"/>
    </source>
</evidence>
<accession>A0AAT9FI43</accession>
<dbReference type="KEGG" id="osu:NT6N_06780"/>
<sequence length="353" mass="38491">MNSINKLMVLGTAFGLNSSLLTAGEIPMSAAPSSGGFDTHRVDAHAPIGVMADHTHDAGEWMLSYRYMFMHMDGHRAGTDSLSTQDVFNRGFGSAATDMDMEMHMFGLMYAPSDRLTLMAMANYVRKDMTMEMNPHAMGGHMMHMGGSHSHSSEGIGDVSVGALLKVYEQANHRIHLNLGVVLPTAKVDEKDAGVYQPYGMQLGSGTWDAVFGLTYLGQSDHWSWGAQATGRVALEETNDSGFAYGDSANVTTWLARQLTQSVSISARLNYIYQDAIDGHYDGGHNHSAPPHFQENYGGHVIEAGLGVNLQFQQGFLKGHRLAAEVLVPVYQDANGVGMDRDYTFTLGWQKAF</sequence>
<gene>
    <name evidence="1" type="ORF">NT6N_06780</name>
</gene>
<evidence type="ECO:0000313" key="1">
    <source>
        <dbReference type="EMBL" id="BDS05638.1"/>
    </source>
</evidence>
<dbReference type="AlphaFoldDB" id="A0AAT9FI43"/>
<organism evidence="1">
    <name type="scientific">Oceaniferula spumae</name>
    <dbReference type="NCBI Taxonomy" id="2979115"/>
    <lineage>
        <taxon>Bacteria</taxon>
        <taxon>Pseudomonadati</taxon>
        <taxon>Verrucomicrobiota</taxon>
        <taxon>Verrucomicrobiia</taxon>
        <taxon>Verrucomicrobiales</taxon>
        <taxon>Verrucomicrobiaceae</taxon>
        <taxon>Oceaniferula</taxon>
    </lineage>
</organism>
<proteinExistence type="predicted"/>